<evidence type="ECO:0000313" key="2">
    <source>
        <dbReference type="EMBL" id="PXY03092.1"/>
    </source>
</evidence>
<proteinExistence type="predicted"/>
<gene>
    <name evidence="2" type="ORF">DF185_03095</name>
</gene>
<feature type="transmembrane region" description="Helical" evidence="1">
    <location>
        <begin position="71"/>
        <end position="94"/>
    </location>
</feature>
<keyword evidence="1" id="KW-0472">Membrane</keyword>
<evidence type="ECO:0000313" key="3">
    <source>
        <dbReference type="Proteomes" id="UP000248079"/>
    </source>
</evidence>
<dbReference type="NCBIfam" id="TIGR04131">
    <property type="entry name" value="Bac_Flav_CTERM"/>
    <property type="match status" value="1"/>
</dbReference>
<organism evidence="2 3">
    <name type="scientific">Marinifilum breve</name>
    <dbReference type="NCBI Taxonomy" id="2184082"/>
    <lineage>
        <taxon>Bacteria</taxon>
        <taxon>Pseudomonadati</taxon>
        <taxon>Bacteroidota</taxon>
        <taxon>Bacteroidia</taxon>
        <taxon>Marinilabiliales</taxon>
        <taxon>Marinifilaceae</taxon>
    </lineage>
</organism>
<sequence>MCFFHNSAKKHYFKRLFYFRIKVLLLMTNEFKLLTKIHNLIILRYIYIGNLMKIYLDFDEKLSHMTNLRHILFYFSSKIAIIFIALILPLFVLAQDDDDDDENRGEVKIIANYEAMYCSATNGEILPIQEINLSIEGPKDKKWFASYSINNSPAIILNGNKAIEFSEYEFSIFLRNLSGKIQDYTIELKKAWLEDLTPLKIPDDSRSATIQILPLPGPEFNDYFPKAKTGSIMDYGAKIGKNSTYEVVLPDGAILHENITNIKSTTKDINLKIEWPKSQGAGIFKLIETDVFGCNSDTIYAGIEFVKSFKVDLGETKNICQGESCELIPEMDLPSNYSFLWDNGETSKSIRVNESGTYQLTVTDLADQQKVRTSVEVKVQNAPQILIDDLVLLKKKGHTIDIYEDNCTYLWSDGSTNSSIVLSESGQYSVTKTSNYGCSSTKEFKTKLQDEIFKIDLPEIIHMCGNEKMVLSPNLSIDQEYQYKWNNGAEESEITIETAGKYSVTVTDPEGFEKTASTLIQYHPNPIVDLGPDLVLWEGETVILDAKNPGASYIWNNGETSQTLVARSGGVFVVEVSDEYGCLNKDTLHIDYKHGHKFGVFLGEDQSICKGDSVFATVNTEGNPVAPLTYSWSGINCESPETYLKKQGQFCIEVTDANGNTESDCIEITTKQVPNVDLGQDLVSYPNKGIVLDAGTPNCFYTWSTGEITQKISVNSEGEYWVKVRNEYNCTAHDTISVGFLEDYPFVGLPKAFSPNGDGHNDKLFIHGKNIKDATLVIYNRLGQKIFETNSMNIGWDGSYKGELQNIDVYIYILEVTYPDGKKMMKKGNVALLR</sequence>
<dbReference type="EMBL" id="QFLI01000001">
    <property type="protein sequence ID" value="PXY03092.1"/>
    <property type="molecule type" value="Genomic_DNA"/>
</dbReference>
<dbReference type="InterPro" id="IPR026341">
    <property type="entry name" value="T9SS_type_B"/>
</dbReference>
<reference evidence="2 3" key="1">
    <citation type="submission" date="2018-05" db="EMBL/GenBank/DDBJ databases">
        <title>Marinifilum breve JC075T sp. nov., a marine bacterium isolated from Yongle Blue Hole in the South China Sea.</title>
        <authorList>
            <person name="Fu T."/>
        </authorList>
    </citation>
    <scope>NUCLEOTIDE SEQUENCE [LARGE SCALE GENOMIC DNA]</scope>
    <source>
        <strain evidence="2 3">JC075</strain>
    </source>
</reference>
<evidence type="ECO:0000256" key="1">
    <source>
        <dbReference type="SAM" id="Phobius"/>
    </source>
</evidence>
<accession>A0A2V4A371</accession>
<comment type="caution">
    <text evidence="2">The sequence shown here is derived from an EMBL/GenBank/DDBJ whole genome shotgun (WGS) entry which is preliminary data.</text>
</comment>
<name>A0A2V4A371_9BACT</name>
<dbReference type="Proteomes" id="UP000248079">
    <property type="component" value="Unassembled WGS sequence"/>
</dbReference>
<keyword evidence="1" id="KW-0812">Transmembrane</keyword>
<evidence type="ECO:0008006" key="4">
    <source>
        <dbReference type="Google" id="ProtNLM"/>
    </source>
</evidence>
<keyword evidence="1" id="KW-1133">Transmembrane helix</keyword>
<keyword evidence="3" id="KW-1185">Reference proteome</keyword>
<dbReference type="Pfam" id="PF13585">
    <property type="entry name" value="CHU_C"/>
    <property type="match status" value="1"/>
</dbReference>
<protein>
    <recommendedName>
        <fullName evidence="4">Ig-like domain-containing protein</fullName>
    </recommendedName>
</protein>
<dbReference type="AlphaFoldDB" id="A0A2V4A371"/>
<dbReference type="OrthoDB" id="1108781at2"/>